<reference evidence="4" key="1">
    <citation type="submission" date="2017-06" db="EMBL/GenBank/DDBJ databases">
        <authorList>
            <person name="Varghese N."/>
            <person name="Submissions S."/>
        </authorList>
    </citation>
    <scope>NUCLEOTIDE SEQUENCE [LARGE SCALE GENOMIC DNA]</scope>
    <source>
        <strain evidence="4">NKM1</strain>
    </source>
</reference>
<dbReference type="EMBL" id="FZOQ01000043">
    <property type="protein sequence ID" value="SNT30368.1"/>
    <property type="molecule type" value="Genomic_DNA"/>
</dbReference>
<dbReference type="SUPFAM" id="SSF51182">
    <property type="entry name" value="RmlC-like cupins"/>
    <property type="match status" value="1"/>
</dbReference>
<dbReference type="PANTHER" id="PTHR35848">
    <property type="entry name" value="OXALATE-BINDING PROTEIN"/>
    <property type="match status" value="1"/>
</dbReference>
<dbReference type="Pfam" id="PF07883">
    <property type="entry name" value="Cupin_2"/>
    <property type="match status" value="1"/>
</dbReference>
<dbReference type="InterPro" id="IPR013096">
    <property type="entry name" value="Cupin_2"/>
</dbReference>
<keyword evidence="3" id="KW-0413">Isomerase</keyword>
<name>A0A239LKE8_9BACT</name>
<dbReference type="InterPro" id="IPR014710">
    <property type="entry name" value="RmlC-like_jellyroll"/>
</dbReference>
<accession>A0A239LKE8</accession>
<evidence type="ECO:0000313" key="3">
    <source>
        <dbReference type="EMBL" id="SNT30368.1"/>
    </source>
</evidence>
<dbReference type="AlphaFoldDB" id="A0A239LKE8"/>
<sequence>MILSTENIQHYTWGEDCDGWHLVKTDSLSVIQEKMPPGTSEKLHYHCHAQQLFYVLAGEATFVVEGRRHILRPHQALHVSKGAKHLIANQGEQALEFLVISEPASQANRHLEMT</sequence>
<dbReference type="OrthoDB" id="9806121at2"/>
<proteinExistence type="predicted"/>
<dbReference type="RefSeq" id="WP_089321869.1">
    <property type="nucleotide sequence ID" value="NZ_FZOQ01000043.1"/>
</dbReference>
<dbReference type="PANTHER" id="PTHR35848:SF9">
    <property type="entry name" value="SLL1358 PROTEIN"/>
    <property type="match status" value="1"/>
</dbReference>
<evidence type="ECO:0000256" key="1">
    <source>
        <dbReference type="ARBA" id="ARBA00022723"/>
    </source>
</evidence>
<dbReference type="InterPro" id="IPR011051">
    <property type="entry name" value="RmlC_Cupin_sf"/>
</dbReference>
<keyword evidence="4" id="KW-1185">Reference proteome</keyword>
<feature type="domain" description="Cupin type-2" evidence="2">
    <location>
        <begin position="34"/>
        <end position="100"/>
    </location>
</feature>
<evidence type="ECO:0000313" key="4">
    <source>
        <dbReference type="Proteomes" id="UP000198432"/>
    </source>
</evidence>
<dbReference type="Proteomes" id="UP000198432">
    <property type="component" value="Unassembled WGS sequence"/>
</dbReference>
<protein>
    <submittedName>
        <fullName evidence="3">Mannose-6-phosphate isomerase, cupin superfamily</fullName>
    </submittedName>
</protein>
<organism evidence="3 4">
    <name type="scientific">Pontibacter ummariensis</name>
    <dbReference type="NCBI Taxonomy" id="1610492"/>
    <lineage>
        <taxon>Bacteria</taxon>
        <taxon>Pseudomonadati</taxon>
        <taxon>Bacteroidota</taxon>
        <taxon>Cytophagia</taxon>
        <taxon>Cytophagales</taxon>
        <taxon>Hymenobacteraceae</taxon>
        <taxon>Pontibacter</taxon>
    </lineage>
</organism>
<dbReference type="GO" id="GO:0046872">
    <property type="term" value="F:metal ion binding"/>
    <property type="evidence" value="ECO:0007669"/>
    <property type="project" value="UniProtKB-KW"/>
</dbReference>
<dbReference type="InterPro" id="IPR051610">
    <property type="entry name" value="GPI/OXD"/>
</dbReference>
<gene>
    <name evidence="3" type="ORF">SAMN06296052_14311</name>
</gene>
<dbReference type="GO" id="GO:0016853">
    <property type="term" value="F:isomerase activity"/>
    <property type="evidence" value="ECO:0007669"/>
    <property type="project" value="UniProtKB-KW"/>
</dbReference>
<evidence type="ECO:0000259" key="2">
    <source>
        <dbReference type="Pfam" id="PF07883"/>
    </source>
</evidence>
<keyword evidence="1" id="KW-0479">Metal-binding</keyword>
<dbReference type="Gene3D" id="2.60.120.10">
    <property type="entry name" value="Jelly Rolls"/>
    <property type="match status" value="1"/>
</dbReference>